<evidence type="ECO:0000256" key="3">
    <source>
        <dbReference type="SAM" id="Phobius"/>
    </source>
</evidence>
<dbReference type="AlphaFoldDB" id="A0A2Z4RWE3"/>
<dbReference type="GO" id="GO:0003824">
    <property type="term" value="F:catalytic activity"/>
    <property type="evidence" value="ECO:0007669"/>
    <property type="project" value="UniProtKB-ARBA"/>
</dbReference>
<dbReference type="SMART" id="SM00091">
    <property type="entry name" value="PAS"/>
    <property type="match status" value="1"/>
</dbReference>
<feature type="domain" description="GGDEF" evidence="5">
    <location>
        <begin position="388"/>
        <end position="521"/>
    </location>
</feature>
<dbReference type="InterPro" id="IPR000014">
    <property type="entry name" value="PAS"/>
</dbReference>
<evidence type="ECO:0000259" key="5">
    <source>
        <dbReference type="PROSITE" id="PS50887"/>
    </source>
</evidence>
<dbReference type="SUPFAM" id="SSF55073">
    <property type="entry name" value="Nucleotide cyclase"/>
    <property type="match status" value="1"/>
</dbReference>
<feature type="domain" description="PAS" evidence="4">
    <location>
        <begin position="237"/>
        <end position="277"/>
    </location>
</feature>
<dbReference type="PROSITE" id="PS50887">
    <property type="entry name" value="GGDEF"/>
    <property type="match status" value="1"/>
</dbReference>
<dbReference type="GO" id="GO:0005886">
    <property type="term" value="C:plasma membrane"/>
    <property type="evidence" value="ECO:0007669"/>
    <property type="project" value="UniProtKB-SubCell"/>
</dbReference>
<keyword evidence="3" id="KW-0812">Transmembrane</keyword>
<keyword evidence="3" id="KW-0472">Membrane</keyword>
<dbReference type="SUPFAM" id="SSF55785">
    <property type="entry name" value="PYP-like sensor domain (PAS domain)"/>
    <property type="match status" value="1"/>
</dbReference>
<dbReference type="EMBL" id="CP029693">
    <property type="protein sequence ID" value="AWY44114.1"/>
    <property type="molecule type" value="Genomic_DNA"/>
</dbReference>
<evidence type="ECO:0000259" key="4">
    <source>
        <dbReference type="PROSITE" id="PS50112"/>
    </source>
</evidence>
<name>A0A2Z4RWE3_PSEPU</name>
<dbReference type="Pfam" id="PF00990">
    <property type="entry name" value="GGDEF"/>
    <property type="match status" value="1"/>
</dbReference>
<dbReference type="OrthoDB" id="9812260at2"/>
<dbReference type="InterPro" id="IPR052163">
    <property type="entry name" value="DGC-Regulatory_Protein"/>
</dbReference>
<dbReference type="SMART" id="SM00267">
    <property type="entry name" value="GGDEF"/>
    <property type="match status" value="1"/>
</dbReference>
<evidence type="ECO:0000313" key="6">
    <source>
        <dbReference type="EMBL" id="AWY44114.1"/>
    </source>
</evidence>
<evidence type="ECO:0000256" key="2">
    <source>
        <dbReference type="ARBA" id="ARBA00004533"/>
    </source>
</evidence>
<evidence type="ECO:0000256" key="1">
    <source>
        <dbReference type="ARBA" id="ARBA00001946"/>
    </source>
</evidence>
<dbReference type="PANTHER" id="PTHR46663:SF3">
    <property type="entry name" value="SLL0267 PROTEIN"/>
    <property type="match status" value="1"/>
</dbReference>
<sequence length="558" mass="62073">MVAVRTYLIRKTNARVYVVIACCVVVVSALILGGLLTVRQLDSYIRVMYYGNAAPIGHLANIRAMQANVRRLQWRIFATRDPIHADGFIREINAELSNIARQWQLYYPEGVSSPGEKRIAEQLREQLPVAAAVIWESHRRLKSDGYDQVMSWYQDKIPFLDELDRLLAQDIEANIRQASQFANLSQVIFHRILWIAGALLVLGVIGGVGGLVVSLRWRRQRDKAEIKSREHLWLVDQVFNSTRDGVIITDRSGCITKVNPAFTRMTGYTEAEVLGRNPSLWSSGRQTMDFYTEMWRSLLDLGHWEGKVWNRKKSGDLYLESLSITAIPGLNESELNFAAVCSDITKQHAELEFQGYLATHDPLTGLPNRLLFVERLTQAIARGHRAGSRVAVLFLDLDHFKEINDRLGHGVGDSTLTTVAMRLKSCLREVDTVARLGGDEFAMVLEDIHEIEQVTPIARKLLISVGEPIVVDGHRVSVTHSIGVSIYPDHGDCPKQLVKLADEAMYEAKNAGKNAVRFCGAPCGSEPARDGGVSGAIDAECAGPIASRLAPTGERVSL</sequence>
<dbReference type="Gene3D" id="3.30.70.270">
    <property type="match status" value="1"/>
</dbReference>
<dbReference type="InterPro" id="IPR000160">
    <property type="entry name" value="GGDEF_dom"/>
</dbReference>
<feature type="transmembrane region" description="Helical" evidence="3">
    <location>
        <begin position="192"/>
        <end position="217"/>
    </location>
</feature>
<gene>
    <name evidence="6" type="ORF">DKY63_31070</name>
</gene>
<dbReference type="NCBIfam" id="TIGR00254">
    <property type="entry name" value="GGDEF"/>
    <property type="match status" value="1"/>
</dbReference>
<dbReference type="CDD" id="cd01949">
    <property type="entry name" value="GGDEF"/>
    <property type="match status" value="1"/>
</dbReference>
<dbReference type="FunFam" id="3.30.70.270:FF:000001">
    <property type="entry name" value="Diguanylate cyclase domain protein"/>
    <property type="match status" value="1"/>
</dbReference>
<dbReference type="Gene3D" id="3.30.450.20">
    <property type="entry name" value="PAS domain"/>
    <property type="match status" value="1"/>
</dbReference>
<dbReference type="InterPro" id="IPR029787">
    <property type="entry name" value="Nucleotide_cyclase"/>
</dbReference>
<comment type="subcellular location">
    <subcellularLocation>
        <location evidence="2">Cell inner membrane</location>
    </subcellularLocation>
</comment>
<keyword evidence="3" id="KW-1133">Transmembrane helix</keyword>
<dbReference type="InterPro" id="IPR035965">
    <property type="entry name" value="PAS-like_dom_sf"/>
</dbReference>
<reference evidence="6 7" key="1">
    <citation type="submission" date="2018-05" db="EMBL/GenBank/DDBJ databases">
        <title>Whole genome sequence of Pseudomonas putida JBC17.</title>
        <authorList>
            <person name="Lee Y.H."/>
            <person name="David K."/>
        </authorList>
    </citation>
    <scope>NUCLEOTIDE SEQUENCE [LARGE SCALE GENOMIC DNA]</scope>
    <source>
        <strain evidence="6 7">JBC17</strain>
    </source>
</reference>
<dbReference type="Proteomes" id="UP000250299">
    <property type="component" value="Chromosome"/>
</dbReference>
<dbReference type="PANTHER" id="PTHR46663">
    <property type="entry name" value="DIGUANYLATE CYCLASE DGCT-RELATED"/>
    <property type="match status" value="1"/>
</dbReference>
<evidence type="ECO:0000313" key="7">
    <source>
        <dbReference type="Proteomes" id="UP000250299"/>
    </source>
</evidence>
<dbReference type="NCBIfam" id="TIGR00229">
    <property type="entry name" value="sensory_box"/>
    <property type="match status" value="1"/>
</dbReference>
<feature type="transmembrane region" description="Helical" evidence="3">
    <location>
        <begin position="16"/>
        <end position="38"/>
    </location>
</feature>
<dbReference type="InterPro" id="IPR024478">
    <property type="entry name" value="HlyB_4HB_MCP"/>
</dbReference>
<dbReference type="CDD" id="cd00130">
    <property type="entry name" value="PAS"/>
    <property type="match status" value="1"/>
</dbReference>
<organism evidence="6 7">
    <name type="scientific">Pseudomonas putida</name>
    <name type="common">Arthrobacter siderocapsulatus</name>
    <dbReference type="NCBI Taxonomy" id="303"/>
    <lineage>
        <taxon>Bacteria</taxon>
        <taxon>Pseudomonadati</taxon>
        <taxon>Pseudomonadota</taxon>
        <taxon>Gammaproteobacteria</taxon>
        <taxon>Pseudomonadales</taxon>
        <taxon>Pseudomonadaceae</taxon>
        <taxon>Pseudomonas</taxon>
    </lineage>
</organism>
<proteinExistence type="predicted"/>
<dbReference type="InterPro" id="IPR043128">
    <property type="entry name" value="Rev_trsase/Diguanyl_cyclase"/>
</dbReference>
<dbReference type="Pfam" id="PF13426">
    <property type="entry name" value="PAS_9"/>
    <property type="match status" value="1"/>
</dbReference>
<dbReference type="PROSITE" id="PS50112">
    <property type="entry name" value="PAS"/>
    <property type="match status" value="1"/>
</dbReference>
<protein>
    <submittedName>
        <fullName evidence="6">Diguanylate cyclase</fullName>
    </submittedName>
</protein>
<accession>A0A2Z4RWE3</accession>
<dbReference type="Pfam" id="PF12729">
    <property type="entry name" value="4HB_MCP_1"/>
    <property type="match status" value="1"/>
</dbReference>
<comment type="cofactor">
    <cofactor evidence="1">
        <name>Mg(2+)</name>
        <dbReference type="ChEBI" id="CHEBI:18420"/>
    </cofactor>
</comment>